<feature type="compositionally biased region" description="Acidic residues" evidence="1">
    <location>
        <begin position="128"/>
        <end position="146"/>
    </location>
</feature>
<proteinExistence type="predicted"/>
<feature type="compositionally biased region" description="Polar residues" evidence="1">
    <location>
        <begin position="160"/>
        <end position="175"/>
    </location>
</feature>
<organism evidence="2">
    <name type="scientific">Heterosigma akashiwo</name>
    <name type="common">Chromophytic alga</name>
    <name type="synonym">Heterosigma carterae</name>
    <dbReference type="NCBI Taxonomy" id="2829"/>
    <lineage>
        <taxon>Eukaryota</taxon>
        <taxon>Sar</taxon>
        <taxon>Stramenopiles</taxon>
        <taxon>Ochrophyta</taxon>
        <taxon>Raphidophyceae</taxon>
        <taxon>Chattonellales</taxon>
        <taxon>Chattonellaceae</taxon>
        <taxon>Heterosigma</taxon>
    </lineage>
</organism>
<name>A0A7S4D5C0_HETAK</name>
<feature type="compositionally biased region" description="Basic and acidic residues" evidence="1">
    <location>
        <begin position="252"/>
        <end position="263"/>
    </location>
</feature>
<feature type="compositionally biased region" description="Low complexity" evidence="1">
    <location>
        <begin position="34"/>
        <end position="46"/>
    </location>
</feature>
<protein>
    <submittedName>
        <fullName evidence="2">Uncharacterized protein</fullName>
    </submittedName>
</protein>
<evidence type="ECO:0000313" key="2">
    <source>
        <dbReference type="EMBL" id="CAE0629620.1"/>
    </source>
</evidence>
<feature type="compositionally biased region" description="Polar residues" evidence="1">
    <location>
        <begin position="364"/>
        <end position="390"/>
    </location>
</feature>
<feature type="compositionally biased region" description="Polar residues" evidence="1">
    <location>
        <begin position="322"/>
        <end position="344"/>
    </location>
</feature>
<gene>
    <name evidence="2" type="ORF">HAKA00212_LOCUS8304</name>
</gene>
<feature type="region of interest" description="Disordered" evidence="1">
    <location>
        <begin position="1"/>
        <end position="344"/>
    </location>
</feature>
<dbReference type="AlphaFoldDB" id="A0A7S4D5C0"/>
<reference evidence="2" key="1">
    <citation type="submission" date="2021-01" db="EMBL/GenBank/DDBJ databases">
        <authorList>
            <person name="Corre E."/>
            <person name="Pelletier E."/>
            <person name="Niang G."/>
            <person name="Scheremetjew M."/>
            <person name="Finn R."/>
            <person name="Kale V."/>
            <person name="Holt S."/>
            <person name="Cochrane G."/>
            <person name="Meng A."/>
            <person name="Brown T."/>
            <person name="Cohen L."/>
        </authorList>
    </citation>
    <scope>NUCLEOTIDE SEQUENCE</scope>
    <source>
        <strain evidence="2">CCMP3107</strain>
    </source>
</reference>
<evidence type="ECO:0000256" key="1">
    <source>
        <dbReference type="SAM" id="MobiDB-lite"/>
    </source>
</evidence>
<feature type="region of interest" description="Disordered" evidence="1">
    <location>
        <begin position="362"/>
        <end position="411"/>
    </location>
</feature>
<feature type="compositionally biased region" description="Polar residues" evidence="1">
    <location>
        <begin position="234"/>
        <end position="251"/>
    </location>
</feature>
<accession>A0A7S4D5C0</accession>
<dbReference type="EMBL" id="HBIU01017817">
    <property type="protein sequence ID" value="CAE0629620.1"/>
    <property type="molecule type" value="Transcribed_RNA"/>
</dbReference>
<sequence length="411" mass="44457">MVEGWKAGEAQEAASEEDAEVPPTAAPMEPEELSASMGSYASGSGSTEEELQTLSSHPVERRHKRCRPAAVSSDPESMRVTPAPEALAPLMKPLDQQGPDLVEEAESPHGSASGTRDSEVEGSSDVGSSDEDTEDERGQEDQEEEKDSERELGAGLGANANDSQDAQSPNFSLPSSDFLGDEHDGKWGMGRSTTTRVPCRQIASSDRDDSDNENFQGTRGKSVDELISRARSLIAQSSGLVSQGDIDSNINSDHHEQSMEEKGSTLQQSGVVDPKVQARQLGVNRDKHMTKKPSAHELNFGFTPSRCKRSRSPVKHLDDITSLVNNPHGPSSGLKQSQSSLRTLDQQRFSRVDSNVGLVRSASFGFTRSPSHQRTPTAARSLIKNPTHSSPRFGYVRSASAKHLLRRSDDV</sequence>